<dbReference type="GO" id="GO:0005737">
    <property type="term" value="C:cytoplasm"/>
    <property type="evidence" value="ECO:0007669"/>
    <property type="project" value="TreeGrafter"/>
</dbReference>
<evidence type="ECO:0008006" key="6">
    <source>
        <dbReference type="Google" id="ProtNLM"/>
    </source>
</evidence>
<dbReference type="Gene3D" id="3.40.50.1240">
    <property type="entry name" value="Phosphoglycerate mutase-like"/>
    <property type="match status" value="1"/>
</dbReference>
<dbReference type="CDD" id="cd07067">
    <property type="entry name" value="HP_PGM_like"/>
    <property type="match status" value="1"/>
</dbReference>
<evidence type="ECO:0000256" key="3">
    <source>
        <dbReference type="PIRSR" id="PIRSR613078-3"/>
    </source>
</evidence>
<sequence>MSITLYFVRHGQTFLNKYNRIQGNCDSPLTQQGIAAAKRAGSRLSRIHFTQAYTSDTMRTINTGKLILQENQEVSPKLQLKPMQALRELNYGYFEGSDENQLWHELGGEEGIDSFEQMILKHSIEEAEDRVASADPYQDAETSAEFWERFSSGIQEIISQAADHDQILVATHGTAIRNLVAHWSNLPVYVPTINGSITKVTWNGSQFLVDYFNNVSQPV</sequence>
<evidence type="ECO:0000313" key="4">
    <source>
        <dbReference type="EMBL" id="TDG80342.1"/>
    </source>
</evidence>
<dbReference type="GO" id="GO:0016791">
    <property type="term" value="F:phosphatase activity"/>
    <property type="evidence" value="ECO:0007669"/>
    <property type="project" value="TreeGrafter"/>
</dbReference>
<feature type="active site" description="Tele-phosphohistidine intermediate" evidence="1">
    <location>
        <position position="10"/>
    </location>
</feature>
<name>A0A4R5NSV4_LENBU</name>
<feature type="binding site" evidence="2">
    <location>
        <position position="59"/>
    </location>
    <ligand>
        <name>substrate</name>
    </ligand>
</feature>
<comment type="caution">
    <text evidence="4">The sequence shown here is derived from an EMBL/GenBank/DDBJ whole genome shotgun (WGS) entry which is preliminary data.</text>
</comment>
<dbReference type="SMART" id="SM00855">
    <property type="entry name" value="PGAM"/>
    <property type="match status" value="1"/>
</dbReference>
<dbReference type="InterPro" id="IPR013078">
    <property type="entry name" value="His_Pase_superF_clade-1"/>
</dbReference>
<evidence type="ECO:0000256" key="2">
    <source>
        <dbReference type="PIRSR" id="PIRSR613078-2"/>
    </source>
</evidence>
<reference evidence="4 5" key="1">
    <citation type="journal article" date="2019" name="Appl. Microbiol. Biotechnol.">
        <title>Uncovering carbohydrate metabolism through a genotype-phenotype association study of 56 lactic acid bacteria genomes.</title>
        <authorList>
            <person name="Buron-Moles G."/>
            <person name="Chailyan A."/>
            <person name="Dolejs I."/>
            <person name="Forster J."/>
            <person name="Miks M.H."/>
        </authorList>
    </citation>
    <scope>NUCLEOTIDE SEQUENCE [LARGE SCALE GENOMIC DNA]</scope>
    <source>
        <strain evidence="4 5">ATCC 4005</strain>
    </source>
</reference>
<evidence type="ECO:0000256" key="1">
    <source>
        <dbReference type="PIRSR" id="PIRSR613078-1"/>
    </source>
</evidence>
<accession>A0A4R5NSV4</accession>
<dbReference type="SUPFAM" id="SSF53254">
    <property type="entry name" value="Phosphoglycerate mutase-like"/>
    <property type="match status" value="1"/>
</dbReference>
<dbReference type="PANTHER" id="PTHR48100:SF9">
    <property type="entry name" value="PHOSPHOGLYCERATE MUTASE 2 PARALOG"/>
    <property type="match status" value="1"/>
</dbReference>
<dbReference type="GeneID" id="72460640"/>
<dbReference type="InterPro" id="IPR050275">
    <property type="entry name" value="PGM_Phosphatase"/>
</dbReference>
<feature type="active site" description="Proton donor/acceptor" evidence="1">
    <location>
        <position position="88"/>
    </location>
</feature>
<organism evidence="4 5">
    <name type="scientific">Lentilactobacillus buchneri DSM 20057</name>
    <dbReference type="NCBI Taxonomy" id="1423728"/>
    <lineage>
        <taxon>Bacteria</taxon>
        <taxon>Bacillati</taxon>
        <taxon>Bacillota</taxon>
        <taxon>Bacilli</taxon>
        <taxon>Lactobacillales</taxon>
        <taxon>Lactobacillaceae</taxon>
        <taxon>Lentilactobacillus</taxon>
    </lineage>
</organism>
<dbReference type="AlphaFoldDB" id="A0A4R5NSV4"/>
<proteinExistence type="predicted"/>
<feature type="binding site" evidence="2">
    <location>
        <begin position="88"/>
        <end position="91"/>
    </location>
    <ligand>
        <name>substrate</name>
    </ligand>
</feature>
<dbReference type="InterPro" id="IPR029033">
    <property type="entry name" value="His_PPase_superfam"/>
</dbReference>
<dbReference type="RefSeq" id="WP_056938970.1">
    <property type="nucleotide sequence ID" value="NZ_AZDM01000019.1"/>
</dbReference>
<gene>
    <name evidence="4" type="ORF">C5L32_000868</name>
</gene>
<dbReference type="Pfam" id="PF00300">
    <property type="entry name" value="His_Phos_1"/>
    <property type="match status" value="1"/>
</dbReference>
<feature type="site" description="Transition state stabilizer" evidence="3">
    <location>
        <position position="172"/>
    </location>
</feature>
<dbReference type="EMBL" id="PUFP01000017">
    <property type="protein sequence ID" value="TDG80342.1"/>
    <property type="molecule type" value="Genomic_DNA"/>
</dbReference>
<evidence type="ECO:0000313" key="5">
    <source>
        <dbReference type="Proteomes" id="UP000295181"/>
    </source>
</evidence>
<protein>
    <recommendedName>
        <fullName evidence="6">Phosphoglycerate mutase</fullName>
    </recommendedName>
</protein>
<feature type="binding site" evidence="2">
    <location>
        <begin position="9"/>
        <end position="16"/>
    </location>
    <ligand>
        <name>substrate</name>
    </ligand>
</feature>
<dbReference type="PANTHER" id="PTHR48100">
    <property type="entry name" value="BROAD-SPECIFICITY PHOSPHATASE YOR283W-RELATED"/>
    <property type="match status" value="1"/>
</dbReference>
<dbReference type="Proteomes" id="UP000295181">
    <property type="component" value="Unassembled WGS sequence"/>
</dbReference>